<keyword evidence="2" id="KW-1185">Reference proteome</keyword>
<accession>A0ABY5U317</accession>
<dbReference type="Proteomes" id="UP001058650">
    <property type="component" value="Chromosome"/>
</dbReference>
<proteinExistence type="predicted"/>
<dbReference type="EMBL" id="CP103866">
    <property type="protein sequence ID" value="UWE02970.1"/>
    <property type="molecule type" value="Genomic_DNA"/>
</dbReference>
<organism evidence="1 2">
    <name type="scientific">Laceyella sacchari</name>
    <name type="common">Thermoactinomyces thalpophilus</name>
    <dbReference type="NCBI Taxonomy" id="37482"/>
    <lineage>
        <taxon>Bacteria</taxon>
        <taxon>Bacillati</taxon>
        <taxon>Bacillota</taxon>
        <taxon>Bacilli</taxon>
        <taxon>Bacillales</taxon>
        <taxon>Thermoactinomycetaceae</taxon>
        <taxon>Laceyella</taxon>
    </lineage>
</organism>
<name>A0ABY5U317_LACSH</name>
<evidence type="ECO:0000313" key="2">
    <source>
        <dbReference type="Proteomes" id="UP001058650"/>
    </source>
</evidence>
<protein>
    <submittedName>
        <fullName evidence="1">CHAT domain-containing protein</fullName>
    </submittedName>
</protein>
<reference evidence="1" key="1">
    <citation type="submission" date="2022-08" db="EMBL/GenBank/DDBJ databases">
        <title>The complete genome sequence of the thermophilic bacterium Laceyella sacchari FBKL4.010 reveals the basis for tetramethylpyrazine biosynthesis in Moutai-flavor Daqu.</title>
        <authorList>
            <person name="Li D."/>
            <person name="Huang W."/>
            <person name="Wang C."/>
            <person name="Qiu S."/>
        </authorList>
    </citation>
    <scope>NUCLEOTIDE SEQUENCE</scope>
    <source>
        <strain evidence="1">FBKL4.014</strain>
    </source>
</reference>
<gene>
    <name evidence="1" type="ORF">NYR52_12670</name>
</gene>
<evidence type="ECO:0000313" key="1">
    <source>
        <dbReference type="EMBL" id="UWE02970.1"/>
    </source>
</evidence>
<dbReference type="RefSeq" id="WP_022736800.1">
    <property type="nucleotide sequence ID" value="NZ_CP103866.1"/>
</dbReference>
<sequence length="205" mass="22695">MWNPVDTRFYAKKLPVAIAAIDDGSEANFIRTLLEQLNIVTLLHTIGTPNDFLQVIGQEEEAPPFLVISAHGDQGGLIFGEYIDEIDVSSLQNGVMYPSTIAEAIRLPGTVVINTACSAGVKEAGVAFMKGEIQAYIAADEDVTGETTALFLMHFFHQLVNGRSVEEAWEHAAAYDEESRLYRLYLREGIYKVRDDGKKIRIEGE</sequence>